<keyword evidence="5" id="KW-0597">Phosphoprotein</keyword>
<accession>A0A1T4TSL0</accession>
<dbReference type="Gene3D" id="3.30.565.10">
    <property type="entry name" value="Histidine kinase-like ATPase, C-terminal domain"/>
    <property type="match status" value="1"/>
</dbReference>
<dbReference type="SUPFAM" id="SSF55874">
    <property type="entry name" value="ATPase domain of HSP90 chaperone/DNA topoisomerase II/histidine kinase"/>
    <property type="match status" value="1"/>
</dbReference>
<keyword evidence="4 9" id="KW-0418">Kinase</keyword>
<dbReference type="Pfam" id="PF02518">
    <property type="entry name" value="HATPase_c"/>
    <property type="match status" value="1"/>
</dbReference>
<dbReference type="EC" id="2.7.13.3" evidence="2"/>
<dbReference type="PROSITE" id="PS50110">
    <property type="entry name" value="RESPONSE_REGULATORY"/>
    <property type="match status" value="1"/>
</dbReference>
<keyword evidence="10" id="KW-1185">Reference proteome</keyword>
<dbReference type="SMART" id="SM00387">
    <property type="entry name" value="HATPase_c"/>
    <property type="match status" value="1"/>
</dbReference>
<dbReference type="PANTHER" id="PTHR43047">
    <property type="entry name" value="TWO-COMPONENT HISTIDINE PROTEIN KINASE"/>
    <property type="match status" value="1"/>
</dbReference>
<evidence type="ECO:0000256" key="3">
    <source>
        <dbReference type="ARBA" id="ARBA00022679"/>
    </source>
</evidence>
<name>A0A1T4TSL0_9BACT</name>
<dbReference type="Pfam" id="PF00072">
    <property type="entry name" value="Response_reg"/>
    <property type="match status" value="1"/>
</dbReference>
<feature type="domain" description="Response regulatory" evidence="8">
    <location>
        <begin position="463"/>
        <end position="579"/>
    </location>
</feature>
<dbReference type="CDD" id="cd00082">
    <property type="entry name" value="HisKA"/>
    <property type="match status" value="1"/>
</dbReference>
<dbReference type="InterPro" id="IPR011006">
    <property type="entry name" value="CheY-like_superfamily"/>
</dbReference>
<dbReference type="PROSITE" id="PS50109">
    <property type="entry name" value="HIS_KIN"/>
    <property type="match status" value="1"/>
</dbReference>
<reference evidence="10" key="1">
    <citation type="submission" date="2017-02" db="EMBL/GenBank/DDBJ databases">
        <authorList>
            <person name="Varghese N."/>
            <person name="Submissions S."/>
        </authorList>
    </citation>
    <scope>NUCLEOTIDE SEQUENCE [LARGE SCALE GENOMIC DNA]</scope>
    <source>
        <strain evidence="10">DSM 22224</strain>
    </source>
</reference>
<keyword evidence="6" id="KW-1133">Transmembrane helix</keyword>
<dbReference type="Gene3D" id="1.10.287.130">
    <property type="match status" value="1"/>
</dbReference>
<dbReference type="GO" id="GO:0000155">
    <property type="term" value="F:phosphorelay sensor kinase activity"/>
    <property type="evidence" value="ECO:0007669"/>
    <property type="project" value="InterPro"/>
</dbReference>
<organism evidence="9 10">
    <name type="scientific">Chitinophaga eiseniae</name>
    <dbReference type="NCBI Taxonomy" id="634771"/>
    <lineage>
        <taxon>Bacteria</taxon>
        <taxon>Pseudomonadati</taxon>
        <taxon>Bacteroidota</taxon>
        <taxon>Chitinophagia</taxon>
        <taxon>Chitinophagales</taxon>
        <taxon>Chitinophagaceae</taxon>
        <taxon>Chitinophaga</taxon>
    </lineage>
</organism>
<dbReference type="SUPFAM" id="SSF52172">
    <property type="entry name" value="CheY-like"/>
    <property type="match status" value="1"/>
</dbReference>
<dbReference type="InterPro" id="IPR005467">
    <property type="entry name" value="His_kinase_dom"/>
</dbReference>
<feature type="transmembrane region" description="Helical" evidence="6">
    <location>
        <begin position="34"/>
        <end position="56"/>
    </location>
</feature>
<evidence type="ECO:0000256" key="2">
    <source>
        <dbReference type="ARBA" id="ARBA00012438"/>
    </source>
</evidence>
<dbReference type="PANTHER" id="PTHR43047:SF72">
    <property type="entry name" value="OSMOSENSING HISTIDINE PROTEIN KINASE SLN1"/>
    <property type="match status" value="1"/>
</dbReference>
<dbReference type="SMART" id="SM00388">
    <property type="entry name" value="HisKA"/>
    <property type="match status" value="1"/>
</dbReference>
<feature type="transmembrane region" description="Helical" evidence="6">
    <location>
        <begin position="177"/>
        <end position="198"/>
    </location>
</feature>
<dbReference type="InterPro" id="IPR036097">
    <property type="entry name" value="HisK_dim/P_sf"/>
</dbReference>
<dbReference type="InterPro" id="IPR001789">
    <property type="entry name" value="Sig_transdc_resp-reg_receiver"/>
</dbReference>
<evidence type="ECO:0000256" key="6">
    <source>
        <dbReference type="SAM" id="Phobius"/>
    </source>
</evidence>
<dbReference type="SMART" id="SM00448">
    <property type="entry name" value="REC"/>
    <property type="match status" value="1"/>
</dbReference>
<evidence type="ECO:0000313" key="10">
    <source>
        <dbReference type="Proteomes" id="UP000190367"/>
    </source>
</evidence>
<gene>
    <name evidence="9" type="ORF">SAMN04488128_106180</name>
</gene>
<keyword evidence="6" id="KW-0472">Membrane</keyword>
<dbReference type="InterPro" id="IPR036890">
    <property type="entry name" value="HATPase_C_sf"/>
</dbReference>
<comment type="catalytic activity">
    <reaction evidence="1">
        <text>ATP + protein L-histidine = ADP + protein N-phospho-L-histidine.</text>
        <dbReference type="EC" id="2.7.13.3"/>
    </reaction>
</comment>
<dbReference type="Pfam" id="PF00512">
    <property type="entry name" value="HisKA"/>
    <property type="match status" value="1"/>
</dbReference>
<evidence type="ECO:0000313" key="9">
    <source>
        <dbReference type="EMBL" id="SKA43420.1"/>
    </source>
</evidence>
<dbReference type="GO" id="GO:0009927">
    <property type="term" value="F:histidine phosphotransfer kinase activity"/>
    <property type="evidence" value="ECO:0007669"/>
    <property type="project" value="TreeGrafter"/>
</dbReference>
<sequence>MYTSTQPRITTLLKAPLLAGTAGLTSPEERRPVVLSNSLALIVTLMVLGIGSYFYALHPTPFILVPVVTEAAGFMIVILLNHYRQYFRASLIMLLIHGIFAVYWSCLLEDAIPTDLVVAFLAVIVFHLCSTFFLNKERKVLLSTLVITLSLIALVHVNRRHPVIVPLQLSDNAEYMMHLLTSAGFVTMMVLVMSFYIGKIHALLQSERKAKEASIAKSTFLRETYHELRTPLNAIYGIAQLLQLRKSDQQNTEERREIDDLYSACYIARNIINNVLDMSRIDAGRFNTVIRESLDLKECVGHCTAISRYIAHSRGIIIRESFDQQLPAIIRSDKIILTKIINNLLSNAVKFATGNSIVSVTCERHGQQILCRVINEGIIHPEKAQHIFEAFVSERNQITEATGLGLSITKHLVTLLGGRIYIEPDEMSTHTIIAFTLPLETARGSSHTPIKQHYRRNVFPGATALVIEDDPVSSALLTKILAHMGIIPSLCHDGEAALHRIRLERPDIIITDLHMSGMSGQELLWQLRRDSFLKDIPVLIVSGDAFVSVKEELLRAGASAYISKPVHFNELYQALSAHLPRFQTPA</sequence>
<dbReference type="GO" id="GO:0005886">
    <property type="term" value="C:plasma membrane"/>
    <property type="evidence" value="ECO:0007669"/>
    <property type="project" value="TreeGrafter"/>
</dbReference>
<evidence type="ECO:0000256" key="1">
    <source>
        <dbReference type="ARBA" id="ARBA00000085"/>
    </source>
</evidence>
<protein>
    <recommendedName>
        <fullName evidence="2">histidine kinase</fullName>
        <ecNumber evidence="2">2.7.13.3</ecNumber>
    </recommendedName>
</protein>
<dbReference type="OrthoDB" id="636661at2"/>
<feature type="domain" description="Histidine kinase" evidence="7">
    <location>
        <begin position="223"/>
        <end position="441"/>
    </location>
</feature>
<dbReference type="STRING" id="634771.SAMN04488128_106180"/>
<proteinExistence type="predicted"/>
<dbReference type="EMBL" id="FUWZ01000006">
    <property type="protein sequence ID" value="SKA43420.1"/>
    <property type="molecule type" value="Genomic_DNA"/>
</dbReference>
<feature type="transmembrane region" description="Helical" evidence="6">
    <location>
        <begin position="62"/>
        <end position="80"/>
    </location>
</feature>
<dbReference type="SUPFAM" id="SSF47384">
    <property type="entry name" value="Homodimeric domain of signal transducing histidine kinase"/>
    <property type="match status" value="1"/>
</dbReference>
<keyword evidence="6" id="KW-0812">Transmembrane</keyword>
<dbReference type="Gene3D" id="3.40.50.2300">
    <property type="match status" value="1"/>
</dbReference>
<evidence type="ECO:0000256" key="5">
    <source>
        <dbReference type="PROSITE-ProRule" id="PRU00169"/>
    </source>
</evidence>
<feature type="transmembrane region" description="Helical" evidence="6">
    <location>
        <begin position="87"/>
        <end position="104"/>
    </location>
</feature>
<dbReference type="CDD" id="cd00156">
    <property type="entry name" value="REC"/>
    <property type="match status" value="1"/>
</dbReference>
<dbReference type="InterPro" id="IPR003594">
    <property type="entry name" value="HATPase_dom"/>
</dbReference>
<dbReference type="AlphaFoldDB" id="A0A1T4TSL0"/>
<feature type="modified residue" description="4-aspartylphosphate" evidence="5">
    <location>
        <position position="512"/>
    </location>
</feature>
<keyword evidence="3" id="KW-0808">Transferase</keyword>
<dbReference type="RefSeq" id="WP_078672544.1">
    <property type="nucleotide sequence ID" value="NZ_FUWZ01000006.1"/>
</dbReference>
<evidence type="ECO:0000259" key="7">
    <source>
        <dbReference type="PROSITE" id="PS50109"/>
    </source>
</evidence>
<evidence type="ECO:0000259" key="8">
    <source>
        <dbReference type="PROSITE" id="PS50110"/>
    </source>
</evidence>
<feature type="transmembrane region" description="Helical" evidence="6">
    <location>
        <begin position="140"/>
        <end position="157"/>
    </location>
</feature>
<evidence type="ECO:0000256" key="4">
    <source>
        <dbReference type="ARBA" id="ARBA00022777"/>
    </source>
</evidence>
<dbReference type="Proteomes" id="UP000190367">
    <property type="component" value="Unassembled WGS sequence"/>
</dbReference>
<feature type="transmembrane region" description="Helical" evidence="6">
    <location>
        <begin position="116"/>
        <end position="133"/>
    </location>
</feature>
<dbReference type="InterPro" id="IPR003661">
    <property type="entry name" value="HisK_dim/P_dom"/>
</dbReference>